<feature type="region of interest" description="Disordered" evidence="1">
    <location>
        <begin position="86"/>
        <end position="147"/>
    </location>
</feature>
<keyword evidence="3" id="KW-1185">Reference proteome</keyword>
<sequence length="147" mass="15716">MTGEELRELERSMIRSVELRTNAMFESHGLSTAILLDSSAQAPPISPEVKNIIDSSEEPMSIIKPPLVLVGSNASTGADTCRSQLTQARSKLMPAASRAPKSEKKPMISSDVKDSGSSATNGAQKTSTDEEMLFIPSADRSSIRCCS</sequence>
<dbReference type="Proteomes" id="UP000596661">
    <property type="component" value="Chromosome 5"/>
</dbReference>
<evidence type="ECO:0000313" key="3">
    <source>
        <dbReference type="Proteomes" id="UP000596661"/>
    </source>
</evidence>
<dbReference type="Gramene" id="evm.model.05.852">
    <property type="protein sequence ID" value="cds.evm.model.05.852"/>
    <property type="gene ID" value="evm.TU.05.852"/>
</dbReference>
<protein>
    <submittedName>
        <fullName evidence="2">Uncharacterized protein</fullName>
    </submittedName>
</protein>
<name>A0A803PS59_CANSA</name>
<feature type="compositionally biased region" description="Basic and acidic residues" evidence="1">
    <location>
        <begin position="100"/>
        <end position="114"/>
    </location>
</feature>
<dbReference type="AlphaFoldDB" id="A0A803PS59"/>
<dbReference type="EMBL" id="UZAU01000466">
    <property type="status" value="NOT_ANNOTATED_CDS"/>
    <property type="molecule type" value="Genomic_DNA"/>
</dbReference>
<evidence type="ECO:0000313" key="2">
    <source>
        <dbReference type="EnsemblPlants" id="cds.evm.model.05.852"/>
    </source>
</evidence>
<feature type="compositionally biased region" description="Polar residues" evidence="1">
    <location>
        <begin position="115"/>
        <end position="126"/>
    </location>
</feature>
<evidence type="ECO:0000256" key="1">
    <source>
        <dbReference type="SAM" id="MobiDB-lite"/>
    </source>
</evidence>
<dbReference type="EnsemblPlants" id="evm.model.05.852">
    <property type="protein sequence ID" value="cds.evm.model.05.852"/>
    <property type="gene ID" value="evm.TU.05.852"/>
</dbReference>
<proteinExistence type="predicted"/>
<reference evidence="2" key="2">
    <citation type="submission" date="2021-03" db="UniProtKB">
        <authorList>
            <consortium name="EnsemblPlants"/>
        </authorList>
    </citation>
    <scope>IDENTIFICATION</scope>
</reference>
<reference evidence="2" key="1">
    <citation type="submission" date="2018-11" db="EMBL/GenBank/DDBJ databases">
        <authorList>
            <person name="Grassa J C."/>
        </authorList>
    </citation>
    <scope>NUCLEOTIDE SEQUENCE [LARGE SCALE GENOMIC DNA]</scope>
</reference>
<accession>A0A803PS59</accession>
<organism evidence="2 3">
    <name type="scientific">Cannabis sativa</name>
    <name type="common">Hemp</name>
    <name type="synonym">Marijuana</name>
    <dbReference type="NCBI Taxonomy" id="3483"/>
    <lineage>
        <taxon>Eukaryota</taxon>
        <taxon>Viridiplantae</taxon>
        <taxon>Streptophyta</taxon>
        <taxon>Embryophyta</taxon>
        <taxon>Tracheophyta</taxon>
        <taxon>Spermatophyta</taxon>
        <taxon>Magnoliopsida</taxon>
        <taxon>eudicotyledons</taxon>
        <taxon>Gunneridae</taxon>
        <taxon>Pentapetalae</taxon>
        <taxon>rosids</taxon>
        <taxon>fabids</taxon>
        <taxon>Rosales</taxon>
        <taxon>Cannabaceae</taxon>
        <taxon>Cannabis</taxon>
    </lineage>
</organism>